<organism evidence="1 2">
    <name type="scientific">Citrus sinensis</name>
    <name type="common">Sweet orange</name>
    <name type="synonym">Citrus aurantium var. sinensis</name>
    <dbReference type="NCBI Taxonomy" id="2711"/>
    <lineage>
        <taxon>Eukaryota</taxon>
        <taxon>Viridiplantae</taxon>
        <taxon>Streptophyta</taxon>
        <taxon>Embryophyta</taxon>
        <taxon>Tracheophyta</taxon>
        <taxon>Spermatophyta</taxon>
        <taxon>Magnoliopsida</taxon>
        <taxon>eudicotyledons</taxon>
        <taxon>Gunneridae</taxon>
        <taxon>Pentapetalae</taxon>
        <taxon>rosids</taxon>
        <taxon>malvids</taxon>
        <taxon>Sapindales</taxon>
        <taxon>Rutaceae</taxon>
        <taxon>Aurantioideae</taxon>
        <taxon>Citrus</taxon>
    </lineage>
</organism>
<dbReference type="EMBL" id="CM039175">
    <property type="protein sequence ID" value="KAH9738145.1"/>
    <property type="molecule type" value="Genomic_DNA"/>
</dbReference>
<comment type="caution">
    <text evidence="1">The sequence shown here is derived from an EMBL/GenBank/DDBJ whole genome shotgun (WGS) entry which is preliminary data.</text>
</comment>
<name>A0ACB8K2E4_CITSI</name>
<evidence type="ECO:0000313" key="1">
    <source>
        <dbReference type="EMBL" id="KAH9738145.1"/>
    </source>
</evidence>
<accession>A0ACB8K2E4</accession>
<keyword evidence="2" id="KW-1185">Reference proteome</keyword>
<proteinExistence type="predicted"/>
<evidence type="ECO:0000313" key="2">
    <source>
        <dbReference type="Proteomes" id="UP000829398"/>
    </source>
</evidence>
<protein>
    <submittedName>
        <fullName evidence="1">ACPS domain-containing protein</fullName>
    </submittedName>
</protein>
<gene>
    <name evidence="1" type="ORF">KPL71_018686</name>
</gene>
<reference evidence="2" key="1">
    <citation type="journal article" date="2023" name="Hortic. Res.">
        <title>A chromosome-level phased genome enabling allele-level studies in sweet orange: a case study on citrus Huanglongbing tolerance.</title>
        <authorList>
            <person name="Wu B."/>
            <person name="Yu Q."/>
            <person name="Deng Z."/>
            <person name="Duan Y."/>
            <person name="Luo F."/>
            <person name="Gmitter F. Jr."/>
        </authorList>
    </citation>
    <scope>NUCLEOTIDE SEQUENCE [LARGE SCALE GENOMIC DNA]</scope>
    <source>
        <strain evidence="2">cv. Valencia</strain>
    </source>
</reference>
<sequence length="386" mass="43665">MVLVLGAGCCFVKGYVVEHLLHFRLLAKLSQGRMFSFVSKRLSLMMMTKVCCFQRNFSSALPPLVPVKLPSKMETHFWYVLPDEVKSESLLSQYSELLSPREKKNLYHMQGDQFKKSALLARVLVRTTIARYQTNCQVNPRSLKFKKTIYGKPEVDWENGDKWCPPPLHFNISHTSSLVACGVTVNVPIGIDVEEKQRRLKNKILAFAKRYFSPDEVKLLTAISDPEIQRQEFIKLWTLKEAYVKAVGRGFSAAPFNTFTIRARVVKMGGFHHFDTQHSEASEIVVESSDDPENLTRNWQFALLDLAGSHYAAICIEKENSAGGVTQNSNVINMWNCMVEVFCDFFAGEAGVPMRLTVWKTIPFVEDERVSGTGAVVPISGLIKQL</sequence>
<dbReference type="Proteomes" id="UP000829398">
    <property type="component" value="Chromosome 6"/>
</dbReference>